<dbReference type="PANTHER" id="PTHR10338">
    <property type="entry name" value="INTER-ALPHA-TRYPSIN INHIBITOR HEAVY CHAIN FAMILY MEMBER"/>
    <property type="match status" value="1"/>
</dbReference>
<accession>A0ABT6FAX1</accession>
<dbReference type="InterPro" id="IPR013694">
    <property type="entry name" value="VIT"/>
</dbReference>
<evidence type="ECO:0000259" key="1">
    <source>
        <dbReference type="PROSITE" id="PS50234"/>
    </source>
</evidence>
<dbReference type="PROSITE" id="PS51468">
    <property type="entry name" value="VIT"/>
    <property type="match status" value="1"/>
</dbReference>
<feature type="domain" description="VIT" evidence="2">
    <location>
        <begin position="32"/>
        <end position="160"/>
    </location>
</feature>
<dbReference type="RefSeq" id="WP_277861063.1">
    <property type="nucleotide sequence ID" value="NZ_JARRAG010000002.1"/>
</dbReference>
<feature type="domain" description="VWFA" evidence="1">
    <location>
        <begin position="282"/>
        <end position="457"/>
    </location>
</feature>
<comment type="caution">
    <text evidence="3">The sequence shown here is derived from an EMBL/GenBank/DDBJ whole genome shotgun (WGS) entry which is preliminary data.</text>
</comment>
<dbReference type="Pfam" id="PF00092">
    <property type="entry name" value="VWA"/>
    <property type="match status" value="1"/>
</dbReference>
<gene>
    <name evidence="3" type="ORF">PZE19_13050</name>
</gene>
<dbReference type="Pfam" id="PF08487">
    <property type="entry name" value="VIT"/>
    <property type="match status" value="1"/>
</dbReference>
<dbReference type="Gene3D" id="3.40.50.410">
    <property type="entry name" value="von Willebrand factor, type A domain"/>
    <property type="match status" value="1"/>
</dbReference>
<protein>
    <submittedName>
        <fullName evidence="3">VIT domain-containing protein</fullName>
    </submittedName>
</protein>
<proteinExistence type="predicted"/>
<dbReference type="InterPro" id="IPR050934">
    <property type="entry name" value="ITIH"/>
</dbReference>
<keyword evidence="4" id="KW-1185">Reference proteome</keyword>
<dbReference type="SUPFAM" id="SSF53300">
    <property type="entry name" value="vWA-like"/>
    <property type="match status" value="1"/>
</dbReference>
<dbReference type="InterPro" id="IPR036465">
    <property type="entry name" value="vWFA_dom_sf"/>
</dbReference>
<dbReference type="Proteomes" id="UP001216907">
    <property type="component" value="Unassembled WGS sequence"/>
</dbReference>
<dbReference type="PANTHER" id="PTHR10338:SF108">
    <property type="entry name" value="INTER-ALPHA-TRYPSIN INHIBITOR HEAVY CHAIN H4-LIKE PROTEIN"/>
    <property type="match status" value="1"/>
</dbReference>
<evidence type="ECO:0000313" key="4">
    <source>
        <dbReference type="Proteomes" id="UP001216907"/>
    </source>
</evidence>
<dbReference type="EMBL" id="JARRAG010000002">
    <property type="protein sequence ID" value="MDG3004709.1"/>
    <property type="molecule type" value="Genomic_DNA"/>
</dbReference>
<dbReference type="PROSITE" id="PS50234">
    <property type="entry name" value="VWFA"/>
    <property type="match status" value="1"/>
</dbReference>
<evidence type="ECO:0000259" key="2">
    <source>
        <dbReference type="PROSITE" id="PS51468"/>
    </source>
</evidence>
<dbReference type="InterPro" id="IPR002035">
    <property type="entry name" value="VWF_A"/>
</dbReference>
<sequence length="805" mass="88388">MIAGRNVASVRMVAAAWLLAAGMGAEARAQGWIIDRRPTIPIQRTFEVRELAVDAKLRDQAAEVQVAQTFYNPGSTELEAEYFFPIPEDAVVENLVLMVDGKELPGRLMGKDEARRIYEEIVRGKRDPALLEYMGRGLYRTSVFPIPAGAERKVLMRYTQLCRRDRDVVEFSYPLSTQKYASKPIQRLNVRVAIASKDSIKSVFCPSDEARIDRAGDHEVRVALERSNATPANDFRVVYTLAEGALGASVLSYRPSAGDDGYFLVLASPEVKAAESKPLPKTVVFVLDRSGSMAGKKIDQARKALRSVLDNLREDDLFNIVAYDDRVETYKPELQRYSPEARSDAGRFVDNIREGGSTNIDAALRSALELIRDDSRPSYVLFLTDGLPTAGETNEFKIADACKRANLRKARVFSFGVGYDVNARLLDRLSAGNSGASEYVKPDEDIEAHVARFSSKMTSPVLTGVRIEFADSDVNRAYPREVPDLFDGGQVVWAGRYRRSGRTNLKVAGKVGGDSRSFEFPAELAESDRGNAYRFVERIWVVRRIGDLIDQIDLNGQNKELIDELVRLSTQYGVMTPYTSFLADERTPLHAMTENASKASVALNQLESLSGASGVNQRGLKNYYRNAEQADGAILADAARREGFDAKSGGMAGMMGMMGAGAAPASEAGRARMMGGGVGYGGMSGMMGEAQATAKPGQPAAAPVLLGRAVGRKDAQGQGWDQARAETVRQVGPKTFYFKEGRWVDSTVKPEDAAAAKVVRQFSDDYFNLARAQSADWNQYLTFSESVVVKLADAVYRIDPAEETR</sequence>
<dbReference type="SMART" id="SM00609">
    <property type="entry name" value="VIT"/>
    <property type="match status" value="1"/>
</dbReference>
<evidence type="ECO:0000313" key="3">
    <source>
        <dbReference type="EMBL" id="MDG3004709.1"/>
    </source>
</evidence>
<reference evidence="3 4" key="1">
    <citation type="submission" date="2023-03" db="EMBL/GenBank/DDBJ databases">
        <title>Paludisphaera mucosa sp. nov. a novel planctomycete from northern fen.</title>
        <authorList>
            <person name="Ivanova A."/>
        </authorList>
    </citation>
    <scope>NUCLEOTIDE SEQUENCE [LARGE SCALE GENOMIC DNA]</scope>
    <source>
        <strain evidence="3 4">Pla2</strain>
    </source>
</reference>
<name>A0ABT6FAX1_9BACT</name>
<dbReference type="SMART" id="SM00327">
    <property type="entry name" value="VWA"/>
    <property type="match status" value="1"/>
</dbReference>
<organism evidence="3 4">
    <name type="scientific">Paludisphaera mucosa</name>
    <dbReference type="NCBI Taxonomy" id="3030827"/>
    <lineage>
        <taxon>Bacteria</taxon>
        <taxon>Pseudomonadati</taxon>
        <taxon>Planctomycetota</taxon>
        <taxon>Planctomycetia</taxon>
        <taxon>Isosphaerales</taxon>
        <taxon>Isosphaeraceae</taxon>
        <taxon>Paludisphaera</taxon>
    </lineage>
</organism>